<feature type="compositionally biased region" description="Acidic residues" evidence="1">
    <location>
        <begin position="809"/>
        <end position="820"/>
    </location>
</feature>
<evidence type="ECO:0000313" key="4">
    <source>
        <dbReference type="Proteomes" id="UP000015241"/>
    </source>
</evidence>
<keyword evidence="4" id="KW-1185">Reference proteome</keyword>
<dbReference type="InterPro" id="IPR046496">
    <property type="entry name" value="DUF6589"/>
</dbReference>
<dbReference type="HOGENOM" id="CLU_344844_0_0_1"/>
<dbReference type="eggNOG" id="ENOG502RUZQ">
    <property type="taxonomic scope" value="Eukaryota"/>
</dbReference>
<dbReference type="EMBL" id="KE504174">
    <property type="protein sequence ID" value="EPS97623.1"/>
    <property type="molecule type" value="Genomic_DNA"/>
</dbReference>
<accession>S8E2G1</accession>
<dbReference type="Pfam" id="PF20231">
    <property type="entry name" value="DUF6589"/>
    <property type="match status" value="1"/>
</dbReference>
<name>S8E2G1_FOMSC</name>
<dbReference type="InParanoid" id="S8E2G1"/>
<organism evidence="3 4">
    <name type="scientific">Fomitopsis schrenkii</name>
    <name type="common">Brown rot fungus</name>
    <dbReference type="NCBI Taxonomy" id="2126942"/>
    <lineage>
        <taxon>Eukaryota</taxon>
        <taxon>Fungi</taxon>
        <taxon>Dikarya</taxon>
        <taxon>Basidiomycota</taxon>
        <taxon>Agaricomycotina</taxon>
        <taxon>Agaricomycetes</taxon>
        <taxon>Polyporales</taxon>
        <taxon>Fomitopsis</taxon>
    </lineage>
</organism>
<feature type="region of interest" description="Disordered" evidence="1">
    <location>
        <begin position="703"/>
        <end position="724"/>
    </location>
</feature>
<gene>
    <name evidence="3" type="ORF">FOMPIDRAFT_1052194</name>
</gene>
<evidence type="ECO:0000256" key="1">
    <source>
        <dbReference type="SAM" id="MobiDB-lite"/>
    </source>
</evidence>
<dbReference type="OrthoDB" id="3266963at2759"/>
<protein>
    <recommendedName>
        <fullName evidence="2">DUF6589 domain-containing protein</fullName>
    </recommendedName>
</protein>
<dbReference type="STRING" id="743788.S8E2G1"/>
<proteinExistence type="predicted"/>
<feature type="compositionally biased region" description="Polar residues" evidence="1">
    <location>
        <begin position="703"/>
        <end position="715"/>
    </location>
</feature>
<dbReference type="AlphaFoldDB" id="S8E2G1"/>
<feature type="compositionally biased region" description="Basic and acidic residues" evidence="1">
    <location>
        <begin position="786"/>
        <end position="808"/>
    </location>
</feature>
<evidence type="ECO:0000259" key="2">
    <source>
        <dbReference type="Pfam" id="PF20231"/>
    </source>
</evidence>
<feature type="region of interest" description="Disordered" evidence="1">
    <location>
        <begin position="751"/>
        <end position="820"/>
    </location>
</feature>
<evidence type="ECO:0000313" key="3">
    <source>
        <dbReference type="EMBL" id="EPS97623.1"/>
    </source>
</evidence>
<dbReference type="Proteomes" id="UP000015241">
    <property type="component" value="Unassembled WGS sequence"/>
</dbReference>
<reference evidence="3 4" key="1">
    <citation type="journal article" date="2012" name="Science">
        <title>The Paleozoic origin of enzymatic lignin decomposition reconstructed from 31 fungal genomes.</title>
        <authorList>
            <person name="Floudas D."/>
            <person name="Binder M."/>
            <person name="Riley R."/>
            <person name="Barry K."/>
            <person name="Blanchette R.A."/>
            <person name="Henrissat B."/>
            <person name="Martinez A.T."/>
            <person name="Otillar R."/>
            <person name="Spatafora J.W."/>
            <person name="Yadav J.S."/>
            <person name="Aerts A."/>
            <person name="Benoit I."/>
            <person name="Boyd A."/>
            <person name="Carlson A."/>
            <person name="Copeland A."/>
            <person name="Coutinho P.M."/>
            <person name="de Vries R.P."/>
            <person name="Ferreira P."/>
            <person name="Findley K."/>
            <person name="Foster B."/>
            <person name="Gaskell J."/>
            <person name="Glotzer D."/>
            <person name="Gorecki P."/>
            <person name="Heitman J."/>
            <person name="Hesse C."/>
            <person name="Hori C."/>
            <person name="Igarashi K."/>
            <person name="Jurgens J.A."/>
            <person name="Kallen N."/>
            <person name="Kersten P."/>
            <person name="Kohler A."/>
            <person name="Kuees U."/>
            <person name="Kumar T.K.A."/>
            <person name="Kuo A."/>
            <person name="LaButti K."/>
            <person name="Larrondo L.F."/>
            <person name="Lindquist E."/>
            <person name="Ling A."/>
            <person name="Lombard V."/>
            <person name="Lucas S."/>
            <person name="Lundell T."/>
            <person name="Martin R."/>
            <person name="McLaughlin D.J."/>
            <person name="Morgenstern I."/>
            <person name="Morin E."/>
            <person name="Murat C."/>
            <person name="Nagy L.G."/>
            <person name="Nolan M."/>
            <person name="Ohm R.A."/>
            <person name="Patyshakuliyeva A."/>
            <person name="Rokas A."/>
            <person name="Ruiz-Duenas F.J."/>
            <person name="Sabat G."/>
            <person name="Salamov A."/>
            <person name="Samejima M."/>
            <person name="Schmutz J."/>
            <person name="Slot J.C."/>
            <person name="St John F."/>
            <person name="Stenlid J."/>
            <person name="Sun H."/>
            <person name="Sun S."/>
            <person name="Syed K."/>
            <person name="Tsang A."/>
            <person name="Wiebenga A."/>
            <person name="Young D."/>
            <person name="Pisabarro A."/>
            <person name="Eastwood D.C."/>
            <person name="Martin F."/>
            <person name="Cullen D."/>
            <person name="Grigoriev I.V."/>
            <person name="Hibbett D.S."/>
        </authorList>
    </citation>
    <scope>NUCLEOTIDE SEQUENCE</scope>
    <source>
        <strain evidence="4">FP-58527</strain>
    </source>
</reference>
<feature type="domain" description="DUF6589" evidence="2">
    <location>
        <begin position="302"/>
        <end position="634"/>
    </location>
</feature>
<sequence length="820" mass="93831">MSQARRVQKIKGVLSAIDTYKWESFNDFLLAFYTSKDQDVRHQASRSIAYTPGQRFAPETILDIWLDRATSDTKHHLHRIITEHAANIMIAESTRACRHDALQVPSSKINIPYLSTDFGLKHLAAIYQTLLPCLWLLLTMLMTASNDYETKTGREKENKDSRASSIAVIIISMLLFARNRATNAFQIIIGMFLASTGASRRVIDTFNHMALSVSYVTVQRGLESLTKSAKERARAFVQTSTRLWGVVYDNINFTLRKASQRLDSTTQQLNATTSALFALPSRFTRAAYASAMSIAARNAREGRRRDLTLDSLRPTAEQQARFMEAITHNVRMILLDLSPGIAKHRRRARRLRAEAKKRKPVIRVLSHEKTEFYPLPALAQEEASVGGTIQVVLKIFVTLLGLAEEIVETELRLLVGDWLTIRNLRLMRDELMDELTSFRRMEWVQEASMPFHFQLNAMYMLFRTHLGHPSTNNPSSLEHHRTLLRRAKLDPKKPEYNKAKELAWHSLVARVLDCTRVILTYESHTQLTKWRPKWDEFEDVVQQIVARFASTQAAHDALDAGDEVLAHSILYMRDSLMFFEFCDAIRDADVGRMWGVYDFWVFMMRGAGCHNYANELLEMKAQFTHVFPPLLRDVNMFAAQGANASMEYVQDKSSACVEILRSLAQDVATHFAVADFKRRHHEVDFQGDLKALLVDLASEKVHTFQSDQRVPPHTTSRTRSKKYRPTTAVRDILLEGMTSLVHSGMFDHWLNRGDDRDEEEEDSNDTPPIRVPTNEDFITGTAFDDPNGRMDVEYRDDGDSMANHTHEADTEEVEIEDNDI</sequence>